<protein>
    <submittedName>
        <fullName evidence="2">Uncharacterized protein</fullName>
    </submittedName>
</protein>
<dbReference type="EMBL" id="CP063407">
    <property type="protein sequence ID" value="QSZ33202.1"/>
    <property type="molecule type" value="Genomic_DNA"/>
</dbReference>
<dbReference type="AlphaFoldDB" id="A0A8A3PDE8"/>
<evidence type="ECO:0000313" key="2">
    <source>
        <dbReference type="EMBL" id="QSZ33202.1"/>
    </source>
</evidence>
<feature type="signal peptide" evidence="1">
    <location>
        <begin position="1"/>
        <end position="19"/>
    </location>
</feature>
<accession>A0A8A3PDE8</accession>
<evidence type="ECO:0000313" key="3">
    <source>
        <dbReference type="Proteomes" id="UP000672032"/>
    </source>
</evidence>
<name>A0A8A3PDE8_9HELO</name>
<organism evidence="2 3">
    <name type="scientific">Monilinia vaccinii-corymbosi</name>
    <dbReference type="NCBI Taxonomy" id="61207"/>
    <lineage>
        <taxon>Eukaryota</taxon>
        <taxon>Fungi</taxon>
        <taxon>Dikarya</taxon>
        <taxon>Ascomycota</taxon>
        <taxon>Pezizomycotina</taxon>
        <taxon>Leotiomycetes</taxon>
        <taxon>Helotiales</taxon>
        <taxon>Sclerotiniaceae</taxon>
        <taxon>Monilinia</taxon>
    </lineage>
</organism>
<gene>
    <name evidence="2" type="ORF">DSL72_002788</name>
</gene>
<dbReference type="OrthoDB" id="3444100at2759"/>
<evidence type="ECO:0000256" key="1">
    <source>
        <dbReference type="SAM" id="SignalP"/>
    </source>
</evidence>
<keyword evidence="3" id="KW-1185">Reference proteome</keyword>
<feature type="chain" id="PRO_5032636107" evidence="1">
    <location>
        <begin position="20"/>
        <end position="143"/>
    </location>
</feature>
<reference evidence="2" key="1">
    <citation type="submission" date="2020-10" db="EMBL/GenBank/DDBJ databases">
        <title>Genome Sequence of Monilinia vaccinii-corymbosi Sheds Light on Mummy Berry Disease Infection of Blueberry and Mating Type.</title>
        <authorList>
            <person name="Yow A.G."/>
            <person name="Zhang Y."/>
            <person name="Bansal K."/>
            <person name="Eacker S.M."/>
            <person name="Sullivan S."/>
            <person name="Liachko I."/>
            <person name="Cubeta M.A."/>
            <person name="Rollins J.A."/>
            <person name="Ashrafi H."/>
        </authorList>
    </citation>
    <scope>NUCLEOTIDE SEQUENCE</scope>
    <source>
        <strain evidence="2">RL-1</strain>
    </source>
</reference>
<proteinExistence type="predicted"/>
<keyword evidence="1" id="KW-0732">Signal</keyword>
<sequence length="143" mass="15484">MKIITVVSILAATLAVALPAEILIERDDKYCVTQGPGTCTFGWQEFSDNNGHFSSIATIYDYQCIEKGAIVNNNAADQYMTVTSTNPPMTVSINGWVTTPMFDTRATPKFSYNGKTWGGKHGCTCGGGGKDNFWGCRCGFDCP</sequence>
<dbReference type="Proteomes" id="UP000672032">
    <property type="component" value="Chromosome 3"/>
</dbReference>